<feature type="domain" description="Band 7" evidence="6">
    <location>
        <begin position="197"/>
        <end position="356"/>
    </location>
</feature>
<accession>A0A0K0ERE6</accession>
<dbReference type="InterPro" id="IPR043202">
    <property type="entry name" value="Band-7_stomatin-like"/>
</dbReference>
<sequence>MSKKLTKKLGKKKNKRPMIPPPIITITEAVSIQDNMSTSDITTSEAKKNMKKEKKLLNPEDEDPFSEEEEGSSQTSESAENSRLMDYSEDDENPYPTSGKRDPSSTYLNTGTSQPPLSPSTKSHSRLTQRRFTLNPLIFAKEERDARRQSLAQLKLSYYPSNAHPDVYDTGHGFCGWFLMILSYIVMLATFPISICFCIKVVQEYERAVIFRLGRLIGGGAKGPGIFFVMPCIESYTKVDLRTVSFNVPPQEILTKDSVTVSVDAVVYYRISQATISVANVENCHHSTRLLAQTTLRNMLGMKNLSDILADREHIASYMQTLLDDATESWGIKVERVEIKDVRLPVQLQRAMAAEAEATREARAKVIAAEGEQLASKSLQEAANIISQSPAALQLRYLQTLNSVAAEKNSTIIFPLPIEIIKYFFNTNSSNNYDNKKEPNTLPI</sequence>
<comment type="subcellular location">
    <subcellularLocation>
        <location evidence="1">Membrane</location>
    </subcellularLocation>
</comment>
<feature type="region of interest" description="Disordered" evidence="4">
    <location>
        <begin position="1"/>
        <end position="126"/>
    </location>
</feature>
<dbReference type="STRING" id="6248.A0A0K0ERE6"/>
<evidence type="ECO:0000313" key="7">
    <source>
        <dbReference type="Proteomes" id="UP000035681"/>
    </source>
</evidence>
<dbReference type="GO" id="GO:0005886">
    <property type="term" value="C:plasma membrane"/>
    <property type="evidence" value="ECO:0007669"/>
    <property type="project" value="InterPro"/>
</dbReference>
<protein>
    <submittedName>
        <fullName evidence="8 9">PHB domain-containing protein</fullName>
    </submittedName>
</protein>
<dbReference type="PANTHER" id="PTHR10264:SF127">
    <property type="entry name" value="PODOCIN"/>
    <property type="match status" value="1"/>
</dbReference>
<feature type="compositionally biased region" description="Basic residues" evidence="4">
    <location>
        <begin position="1"/>
        <end position="16"/>
    </location>
</feature>
<dbReference type="InterPro" id="IPR036013">
    <property type="entry name" value="Band_7/SPFH_dom_sf"/>
</dbReference>
<dbReference type="InterPro" id="IPR001972">
    <property type="entry name" value="Stomatin_HflK_fam"/>
</dbReference>
<dbReference type="PANTHER" id="PTHR10264">
    <property type="entry name" value="BAND 7 PROTEIN-RELATED"/>
    <property type="match status" value="1"/>
</dbReference>
<reference evidence="8" key="1">
    <citation type="submission" date="2015-08" db="UniProtKB">
        <authorList>
            <consortium name="WormBaseParasite"/>
        </authorList>
    </citation>
    <scope>IDENTIFICATION</scope>
</reference>
<organism evidence="8">
    <name type="scientific">Strongyloides stercoralis</name>
    <name type="common">Threadworm</name>
    <dbReference type="NCBI Taxonomy" id="6248"/>
    <lineage>
        <taxon>Eukaryota</taxon>
        <taxon>Metazoa</taxon>
        <taxon>Ecdysozoa</taxon>
        <taxon>Nematoda</taxon>
        <taxon>Chromadorea</taxon>
        <taxon>Rhabditida</taxon>
        <taxon>Tylenchina</taxon>
        <taxon>Panagrolaimomorpha</taxon>
        <taxon>Strongyloidoidea</taxon>
        <taxon>Strongyloididae</taxon>
        <taxon>Strongyloides</taxon>
    </lineage>
</organism>
<dbReference type="WBParaSite" id="TCONS_00002532.p1">
    <property type="protein sequence ID" value="TCONS_00002532.p1"/>
    <property type="gene ID" value="XLOC_002374"/>
</dbReference>
<feature type="transmembrane region" description="Helical" evidence="5">
    <location>
        <begin position="177"/>
        <end position="202"/>
    </location>
</feature>
<evidence type="ECO:0000313" key="8">
    <source>
        <dbReference type="WBParaSite" id="SSTP_0001202600.1"/>
    </source>
</evidence>
<evidence type="ECO:0000259" key="6">
    <source>
        <dbReference type="SMART" id="SM00244"/>
    </source>
</evidence>
<dbReference type="FunFam" id="3.30.479.30:FF:000026">
    <property type="entry name" value="Uncharacterized protein"/>
    <property type="match status" value="1"/>
</dbReference>
<proteinExistence type="inferred from homology"/>
<evidence type="ECO:0000313" key="9">
    <source>
        <dbReference type="WBParaSite" id="TCONS_00002532.p1"/>
    </source>
</evidence>
<evidence type="ECO:0000256" key="1">
    <source>
        <dbReference type="ARBA" id="ARBA00004370"/>
    </source>
</evidence>
<dbReference type="WBParaSite" id="SSTP_0001202600.1">
    <property type="protein sequence ID" value="SSTP_0001202600.1"/>
    <property type="gene ID" value="SSTP_0001202600"/>
</dbReference>
<dbReference type="AlphaFoldDB" id="A0A0K0ERE6"/>
<keyword evidence="7" id="KW-1185">Reference proteome</keyword>
<dbReference type="InterPro" id="IPR001107">
    <property type="entry name" value="Band_7"/>
</dbReference>
<dbReference type="PROSITE" id="PS01270">
    <property type="entry name" value="BAND_7"/>
    <property type="match status" value="1"/>
</dbReference>
<dbReference type="Gene3D" id="6.10.250.2090">
    <property type="match status" value="1"/>
</dbReference>
<evidence type="ECO:0000256" key="3">
    <source>
        <dbReference type="ARBA" id="ARBA00023136"/>
    </source>
</evidence>
<dbReference type="Pfam" id="PF01145">
    <property type="entry name" value="Band_7"/>
    <property type="match status" value="1"/>
</dbReference>
<feature type="compositionally biased region" description="Polar residues" evidence="4">
    <location>
        <begin position="104"/>
        <end position="122"/>
    </location>
</feature>
<evidence type="ECO:0000256" key="5">
    <source>
        <dbReference type="SAM" id="Phobius"/>
    </source>
</evidence>
<dbReference type="PRINTS" id="PR00721">
    <property type="entry name" value="STOMATIN"/>
</dbReference>
<keyword evidence="5" id="KW-0812">Transmembrane</keyword>
<comment type="similarity">
    <text evidence="2">Belongs to the band 7/mec-2 family.</text>
</comment>
<evidence type="ECO:0000256" key="4">
    <source>
        <dbReference type="SAM" id="MobiDB-lite"/>
    </source>
</evidence>
<evidence type="ECO:0000256" key="2">
    <source>
        <dbReference type="ARBA" id="ARBA00008164"/>
    </source>
</evidence>
<feature type="compositionally biased region" description="Acidic residues" evidence="4">
    <location>
        <begin position="59"/>
        <end position="71"/>
    </location>
</feature>
<dbReference type="SMART" id="SM00244">
    <property type="entry name" value="PHB"/>
    <property type="match status" value="1"/>
</dbReference>
<dbReference type="InterPro" id="IPR018080">
    <property type="entry name" value="Band_7/stomatin-like_CS"/>
</dbReference>
<dbReference type="Proteomes" id="UP000035681">
    <property type="component" value="Unplaced"/>
</dbReference>
<name>A0A0K0ERE6_STRER</name>
<feature type="compositionally biased region" description="Polar residues" evidence="4">
    <location>
        <begin position="28"/>
        <end position="44"/>
    </location>
</feature>
<keyword evidence="3 5" id="KW-0472">Membrane</keyword>
<dbReference type="SUPFAM" id="SSF117892">
    <property type="entry name" value="Band 7/SPFH domain"/>
    <property type="match status" value="1"/>
</dbReference>
<keyword evidence="5" id="KW-1133">Transmembrane helix</keyword>
<dbReference type="Gene3D" id="3.30.479.30">
    <property type="entry name" value="Band 7 domain"/>
    <property type="match status" value="1"/>
</dbReference>